<organism evidence="2 3">
    <name type="scientific">Mesoplasma florum</name>
    <name type="common">Acholeplasma florum</name>
    <dbReference type="NCBI Taxonomy" id="2151"/>
    <lineage>
        <taxon>Bacteria</taxon>
        <taxon>Bacillati</taxon>
        <taxon>Mycoplasmatota</taxon>
        <taxon>Mollicutes</taxon>
        <taxon>Entomoplasmatales</taxon>
        <taxon>Entomoplasmataceae</taxon>
        <taxon>Mesoplasma</taxon>
    </lineage>
</organism>
<dbReference type="Pfam" id="PF25509">
    <property type="entry name" value="DUF7916"/>
    <property type="match status" value="1"/>
</dbReference>
<reference evidence="2 3" key="1">
    <citation type="submission" date="2017-07" db="EMBL/GenBank/DDBJ databases">
        <title>Comparative genomic analysis of Mesoplasma florum.</title>
        <authorList>
            <person name="Baby V."/>
            <person name="Lachance J.-C."/>
            <person name="Gagnon J."/>
            <person name="Lucier J.-F."/>
            <person name="Matteau D."/>
            <person name="Knight T.F."/>
            <person name="Rodrigue S."/>
        </authorList>
    </citation>
    <scope>NUCLEOTIDE SEQUENCE [LARGE SCALE GENOMIC DNA]</scope>
    <source>
        <strain evidence="2 3">W12</strain>
    </source>
</reference>
<dbReference type="AlphaFoldDB" id="A0AAD0HSH7"/>
<name>A0AAD0HSH7_MESFO</name>
<dbReference type="InterPro" id="IPR057238">
    <property type="entry name" value="DUF7916"/>
</dbReference>
<feature type="domain" description="DUF7916" evidence="1">
    <location>
        <begin position="3"/>
        <end position="90"/>
    </location>
</feature>
<evidence type="ECO:0000313" key="3">
    <source>
        <dbReference type="Proteomes" id="UP000237990"/>
    </source>
</evidence>
<dbReference type="RefSeq" id="WP_023026213.1">
    <property type="nucleotide sequence ID" value="NZ_CP022432.1"/>
</dbReference>
<accession>A0AAD0HSH7</accession>
<evidence type="ECO:0000259" key="1">
    <source>
        <dbReference type="Pfam" id="PF25509"/>
    </source>
</evidence>
<protein>
    <submittedName>
        <fullName evidence="2">4-hydroxy-tetrahydrodipicolinate synthase</fullName>
    </submittedName>
</protein>
<dbReference type="Proteomes" id="UP000237990">
    <property type="component" value="Chromosome"/>
</dbReference>
<sequence>MTKRIFATVENVKKLKELGVDFIVLTGNPGNEITNEKVVNNNIAIFAGKMHGAGLGDAILKDEEIRELKLARADVILIPALGTIPGTTVDLI</sequence>
<evidence type="ECO:0000313" key="2">
    <source>
        <dbReference type="EMBL" id="AVN66094.1"/>
    </source>
</evidence>
<proteinExistence type="predicted"/>
<gene>
    <name evidence="2" type="ORF">MflW12_6890</name>
</gene>
<dbReference type="EMBL" id="CP022432">
    <property type="protein sequence ID" value="AVN66094.1"/>
    <property type="molecule type" value="Genomic_DNA"/>
</dbReference>